<dbReference type="RefSeq" id="WP_144347866.1">
    <property type="nucleotide sequence ID" value="NZ_VMKP01000002.1"/>
</dbReference>
<evidence type="ECO:0000313" key="2">
    <source>
        <dbReference type="Proteomes" id="UP000316688"/>
    </source>
</evidence>
<gene>
    <name evidence="1" type="ORF">FPL11_06295</name>
</gene>
<reference evidence="1 2" key="1">
    <citation type="submission" date="2019-07" db="EMBL/GenBank/DDBJ databases">
        <title>Reclasification of Spiribacter aquaticus.</title>
        <authorList>
            <person name="Leon M.J."/>
            <person name="Sanchez-Porro C."/>
            <person name="Ventosa A."/>
        </authorList>
    </citation>
    <scope>NUCLEOTIDE SEQUENCE [LARGE SCALE GENOMIC DNA]</scope>
    <source>
        <strain evidence="1 2">SP30</strain>
    </source>
</reference>
<proteinExistence type="predicted"/>
<name>A0A557RKL0_9GAMM</name>
<evidence type="ECO:0000313" key="1">
    <source>
        <dbReference type="EMBL" id="TVO65666.1"/>
    </source>
</evidence>
<dbReference type="AlphaFoldDB" id="A0A557RKL0"/>
<sequence>MVTEPSSALASRASPGAARWRTGVALLLAGFALAVLGAALLLSALNAANAQRFLDDWGRTGQTPDPRAFAAAEAAAIRAVRFYPGAAGEHWDRLGRVYSWAHWRAPVADGDSAMPGLAAAHLLENPLGEQAATDVDATRRRALVAFENAVRHRPLWPYGQVRLADAQRRAGVDGEALSHRLQRAFALGPWRPAVNRRIAAMGLRGWDALTPAARDVVLTNARRAVRYSDADRQHVIDVARQTGHSVLIDALVLP</sequence>
<accession>A0A557RKL0</accession>
<protein>
    <submittedName>
        <fullName evidence="1">Uncharacterized protein</fullName>
    </submittedName>
</protein>
<comment type="caution">
    <text evidence="1">The sequence shown here is derived from an EMBL/GenBank/DDBJ whole genome shotgun (WGS) entry which is preliminary data.</text>
</comment>
<keyword evidence="2" id="KW-1185">Reference proteome</keyword>
<organism evidence="1 2">
    <name type="scientific">Spiribacter aquaticus</name>
    <dbReference type="NCBI Taxonomy" id="1935996"/>
    <lineage>
        <taxon>Bacteria</taxon>
        <taxon>Pseudomonadati</taxon>
        <taxon>Pseudomonadota</taxon>
        <taxon>Gammaproteobacteria</taxon>
        <taxon>Chromatiales</taxon>
        <taxon>Ectothiorhodospiraceae</taxon>
        <taxon>Spiribacter</taxon>
    </lineage>
</organism>
<dbReference type="Proteomes" id="UP000316688">
    <property type="component" value="Unassembled WGS sequence"/>
</dbReference>
<dbReference type="EMBL" id="VMKP01000002">
    <property type="protein sequence ID" value="TVO65666.1"/>
    <property type="molecule type" value="Genomic_DNA"/>
</dbReference>